<gene>
    <name evidence="1" type="ORF">GCM10023320_22710</name>
</gene>
<reference evidence="2" key="1">
    <citation type="journal article" date="2019" name="Int. J. Syst. Evol. Microbiol.">
        <title>The Global Catalogue of Microorganisms (GCM) 10K type strain sequencing project: providing services to taxonomists for standard genome sequencing and annotation.</title>
        <authorList>
            <consortium name="The Broad Institute Genomics Platform"/>
            <consortium name="The Broad Institute Genome Sequencing Center for Infectious Disease"/>
            <person name="Wu L."/>
            <person name="Ma J."/>
        </authorList>
    </citation>
    <scope>NUCLEOTIDE SEQUENCE [LARGE SCALE GENOMIC DNA]</scope>
    <source>
        <strain evidence="2">JCM 18302</strain>
    </source>
</reference>
<dbReference type="Proteomes" id="UP001500804">
    <property type="component" value="Unassembled WGS sequence"/>
</dbReference>
<dbReference type="EMBL" id="BAABJO010000007">
    <property type="protein sequence ID" value="GAA5118526.1"/>
    <property type="molecule type" value="Genomic_DNA"/>
</dbReference>
<evidence type="ECO:0008006" key="3">
    <source>
        <dbReference type="Google" id="ProtNLM"/>
    </source>
</evidence>
<sequence>MLICMRTTLNLSDSLVEAAKARARAEGRTFTSLVEEGLRTVLAQEIPTQRVAPLPAYGDRDGAFLVDPEDRDALWAALDADGAR</sequence>
<accession>A0ABP9NHU7</accession>
<dbReference type="Pfam" id="PF09957">
    <property type="entry name" value="VapB_antitoxin"/>
    <property type="match status" value="1"/>
</dbReference>
<comment type="caution">
    <text evidence="1">The sequence shown here is derived from an EMBL/GenBank/DDBJ whole genome shotgun (WGS) entry which is preliminary data.</text>
</comment>
<evidence type="ECO:0000313" key="1">
    <source>
        <dbReference type="EMBL" id="GAA5118526.1"/>
    </source>
</evidence>
<keyword evidence="2" id="KW-1185">Reference proteome</keyword>
<dbReference type="InterPro" id="IPR019239">
    <property type="entry name" value="VapB_antitoxin"/>
</dbReference>
<evidence type="ECO:0000313" key="2">
    <source>
        <dbReference type="Proteomes" id="UP001500804"/>
    </source>
</evidence>
<organism evidence="1 2">
    <name type="scientific">Pseudonocardia adelaidensis</name>
    <dbReference type="NCBI Taxonomy" id="648754"/>
    <lineage>
        <taxon>Bacteria</taxon>
        <taxon>Bacillati</taxon>
        <taxon>Actinomycetota</taxon>
        <taxon>Actinomycetes</taxon>
        <taxon>Pseudonocardiales</taxon>
        <taxon>Pseudonocardiaceae</taxon>
        <taxon>Pseudonocardia</taxon>
    </lineage>
</organism>
<protein>
    <recommendedName>
        <fullName evidence="3">CopG family transcriptional regulator</fullName>
    </recommendedName>
</protein>
<proteinExistence type="predicted"/>
<name>A0ABP9NHU7_9PSEU</name>